<protein>
    <recommendedName>
        <fullName evidence="3 12">Cytochrome b-c1 complex subunit 7</fullName>
    </recommendedName>
</protein>
<evidence type="ECO:0000313" key="14">
    <source>
        <dbReference type="RefSeq" id="XP_033350174.1"/>
    </source>
</evidence>
<evidence type="ECO:0000256" key="1">
    <source>
        <dbReference type="ARBA" id="ARBA00004443"/>
    </source>
</evidence>
<evidence type="ECO:0000313" key="13">
    <source>
        <dbReference type="Proteomes" id="UP000504631"/>
    </source>
</evidence>
<evidence type="ECO:0000256" key="6">
    <source>
        <dbReference type="ARBA" id="ARBA00022792"/>
    </source>
</evidence>
<evidence type="ECO:0000256" key="5">
    <source>
        <dbReference type="ARBA" id="ARBA00022660"/>
    </source>
</evidence>
<organism evidence="13 14">
    <name type="scientific">Bombus vosnesenskii</name>
    <dbReference type="NCBI Taxonomy" id="207650"/>
    <lineage>
        <taxon>Eukaryota</taxon>
        <taxon>Metazoa</taxon>
        <taxon>Ecdysozoa</taxon>
        <taxon>Arthropoda</taxon>
        <taxon>Hexapoda</taxon>
        <taxon>Insecta</taxon>
        <taxon>Pterygota</taxon>
        <taxon>Neoptera</taxon>
        <taxon>Endopterygota</taxon>
        <taxon>Hymenoptera</taxon>
        <taxon>Apocrita</taxon>
        <taxon>Aculeata</taxon>
        <taxon>Apoidea</taxon>
        <taxon>Anthophila</taxon>
        <taxon>Apidae</taxon>
        <taxon>Bombus</taxon>
        <taxon>Pyrobombus</taxon>
    </lineage>
</organism>
<dbReference type="GeneID" id="117233729"/>
<keyword evidence="4 12" id="KW-0813">Transport</keyword>
<evidence type="ECO:0000256" key="4">
    <source>
        <dbReference type="ARBA" id="ARBA00022448"/>
    </source>
</evidence>
<dbReference type="RefSeq" id="XP_033350174.1">
    <property type="nucleotide sequence ID" value="XM_033494283.1"/>
</dbReference>
<dbReference type="GO" id="GO:0045275">
    <property type="term" value="C:respiratory chain complex III"/>
    <property type="evidence" value="ECO:0007669"/>
    <property type="project" value="InterPro"/>
</dbReference>
<dbReference type="PANTHER" id="PTHR12022">
    <property type="entry name" value="UBIQUINOL-CYTOCHROME C REDUCTASE COMPLEX 14 KD PROTEIN"/>
    <property type="match status" value="1"/>
</dbReference>
<dbReference type="Pfam" id="PF02271">
    <property type="entry name" value="UCR_14kD"/>
    <property type="match status" value="1"/>
</dbReference>
<proteinExistence type="inferred from homology"/>
<evidence type="ECO:0000256" key="11">
    <source>
        <dbReference type="ARBA" id="ARBA00046393"/>
    </source>
</evidence>
<evidence type="ECO:0000256" key="10">
    <source>
        <dbReference type="ARBA" id="ARBA00038521"/>
    </source>
</evidence>
<sequence>MASLVKYIIQKYPNIQKWAYNASGFNKYGMKYSYIIFLCLYKDDLLWEDEVVLEALRRLPPHLVEERNFRIIRATQLDVEHKILPKEQWTKWEEDVEYLTPYVEEVRRERAERAKWDAE</sequence>
<evidence type="ECO:0000256" key="3">
    <source>
        <dbReference type="ARBA" id="ARBA00016323"/>
    </source>
</evidence>
<dbReference type="PIRSF" id="PIRSF000022">
    <property type="entry name" value="Bc1_14K"/>
    <property type="match status" value="1"/>
</dbReference>
<dbReference type="Gene3D" id="1.10.1090.10">
    <property type="entry name" value="Cytochrome b-c1 complex subunit 7"/>
    <property type="match status" value="1"/>
</dbReference>
<comment type="function">
    <text evidence="12">Component of the ubiquinol-cytochrome c oxidoreductase, a multisubunit transmembrane complex that is part of the mitochondrial electron transport chain which drives oxidative phosphorylation.</text>
</comment>
<comment type="subcellular location">
    <subcellularLocation>
        <location evidence="1">Mitochondrion inner membrane</location>
        <topology evidence="1">Peripheral membrane protein</topology>
        <orientation evidence="1">Matrix side</orientation>
    </subcellularLocation>
</comment>
<dbReference type="FunFam" id="1.10.1090.10:FF:000001">
    <property type="entry name" value="Cytochrome b-c1 complex subunit 7"/>
    <property type="match status" value="1"/>
</dbReference>
<keyword evidence="8 12" id="KW-0496">Mitochondrion</keyword>
<keyword evidence="7 12" id="KW-0249">Electron transport</keyword>
<name>A0A6J3KDU1_9HYME</name>
<dbReference type="Proteomes" id="UP000504631">
    <property type="component" value="Unplaced"/>
</dbReference>
<comment type="subunit">
    <text evidence="10">Component of the ubiquinol-cytochrome c oxidoreductase (cytochrome b-c1 complex, complex III, CIII), a multisubunit enzyme composed of 3 respiratory subunits cytochrome b, cytochrome c1 and Rieske protein, 2 core protein subunits, and additional low-molecular weight protein subunits. The complex exists as an obligatory dimer and forms supercomplexes (SCs) in the inner mitochondrial membrane with cytochrome c oxidase (complex IV, CIV).</text>
</comment>
<keyword evidence="5 12" id="KW-0679">Respiratory chain</keyword>
<evidence type="ECO:0000256" key="9">
    <source>
        <dbReference type="ARBA" id="ARBA00023136"/>
    </source>
</evidence>
<evidence type="ECO:0000256" key="2">
    <source>
        <dbReference type="ARBA" id="ARBA00008554"/>
    </source>
</evidence>
<dbReference type="InterPro" id="IPR036544">
    <property type="entry name" value="QCR7_sf"/>
</dbReference>
<dbReference type="AlphaFoldDB" id="A0A6J3KDU1"/>
<accession>A0A6J3KDU1</accession>
<dbReference type="SUPFAM" id="SSF81524">
    <property type="entry name" value="14 kDa protein of cytochrome bc1 complex (Ubiquinol-cytochrome c reductase)"/>
    <property type="match status" value="1"/>
</dbReference>
<dbReference type="GO" id="GO:0006122">
    <property type="term" value="P:mitochondrial electron transport, ubiquinol to cytochrome c"/>
    <property type="evidence" value="ECO:0007669"/>
    <property type="project" value="InterPro"/>
</dbReference>
<keyword evidence="6 12" id="KW-0999">Mitochondrion inner membrane</keyword>
<dbReference type="KEGG" id="bvk:117233729"/>
<keyword evidence="9 12" id="KW-0472">Membrane</keyword>
<evidence type="ECO:0000256" key="12">
    <source>
        <dbReference type="PIRNR" id="PIRNR000022"/>
    </source>
</evidence>
<comment type="subunit">
    <text evidence="11">Component of the ubiquinol-cytochrome c oxidoreductase (cytochrome b-c1 complex, complex III, CIII), a multisubunit enzyme composed of 11 subunits. The complex is composed of 3 respiratory subunits cytochrome b, cytochrome c1 and Rieske protein UQCRFS1, 2 core protein subunits UQCRC1/QCR1 and UQCRC2/QCR2, and 6 low-molecular weight protein subunits UQCRH/QCR6, UQCRB/QCR7, UQCRQ/QCR8, UQCR10/QCR9, UQCR11/QCR10 and subunit 9, the cleavage product of Rieske protein UQCRFS1. The complex exists as an obligatory dimer and forms supercomplexes (SCs) in the inner mitochondrial membrane with NADH-ubiquinone oxidoreductase (complex I, CI) and cytochrome c oxidase (complex IV, CIV), resulting in different assemblies (supercomplex SCI(1)III(2)IV(1) and megacomplex MCI(2)III(2)IV(2)).</text>
</comment>
<gene>
    <name evidence="14" type="primary">LOC117233729</name>
</gene>
<comment type="similarity">
    <text evidence="2 12">Belongs to the UQCRB/QCR7 family.</text>
</comment>
<evidence type="ECO:0000256" key="8">
    <source>
        <dbReference type="ARBA" id="ARBA00023128"/>
    </source>
</evidence>
<dbReference type="GO" id="GO:0005743">
    <property type="term" value="C:mitochondrial inner membrane"/>
    <property type="evidence" value="ECO:0007669"/>
    <property type="project" value="UniProtKB-SubCell"/>
</dbReference>
<dbReference type="InterPro" id="IPR003197">
    <property type="entry name" value="QCR7"/>
</dbReference>
<reference evidence="14" key="1">
    <citation type="submission" date="2025-08" db="UniProtKB">
        <authorList>
            <consortium name="RefSeq"/>
        </authorList>
    </citation>
    <scope>IDENTIFICATION</scope>
    <source>
        <tissue evidence="14">Muscle</tissue>
    </source>
</reference>
<keyword evidence="13" id="KW-1185">Reference proteome</keyword>
<dbReference type="PANTHER" id="PTHR12022:SF0">
    <property type="entry name" value="CYTOCHROME B-C1 COMPLEX SUBUNIT 7"/>
    <property type="match status" value="1"/>
</dbReference>
<evidence type="ECO:0000256" key="7">
    <source>
        <dbReference type="ARBA" id="ARBA00022982"/>
    </source>
</evidence>